<evidence type="ECO:0008006" key="4">
    <source>
        <dbReference type="Google" id="ProtNLM"/>
    </source>
</evidence>
<accession>A0A2Z6AUK6</accession>
<name>A0A2Z6AUK6_9BACT</name>
<dbReference type="Proteomes" id="UP000269883">
    <property type="component" value="Chromosome"/>
</dbReference>
<organism evidence="2 3">
    <name type="scientific">Desulfovibrio ferrophilus</name>
    <dbReference type="NCBI Taxonomy" id="241368"/>
    <lineage>
        <taxon>Bacteria</taxon>
        <taxon>Pseudomonadati</taxon>
        <taxon>Thermodesulfobacteriota</taxon>
        <taxon>Desulfovibrionia</taxon>
        <taxon>Desulfovibrionales</taxon>
        <taxon>Desulfovibrionaceae</taxon>
        <taxon>Desulfovibrio</taxon>
    </lineage>
</organism>
<dbReference type="Gene3D" id="1.10.1660.10">
    <property type="match status" value="1"/>
</dbReference>
<feature type="compositionally biased region" description="Basic and acidic residues" evidence="1">
    <location>
        <begin position="1"/>
        <end position="17"/>
    </location>
</feature>
<feature type="region of interest" description="Disordered" evidence="1">
    <location>
        <begin position="1"/>
        <end position="20"/>
    </location>
</feature>
<sequence>MSDEHNNFMSESSEKLPEPSVQISWSEFVEQTRIHPSRLGELIDLGWIQPVVTGEELYLFRVRDVYRTRKLERICLDLGVSAVGGTIIVDLLGRIERLEAKIKELEQFK</sequence>
<evidence type="ECO:0000313" key="2">
    <source>
        <dbReference type="EMBL" id="BBD06914.1"/>
    </source>
</evidence>
<dbReference type="RefSeq" id="WP_232034840.1">
    <property type="nucleotide sequence ID" value="NZ_AP017378.1"/>
</dbReference>
<gene>
    <name evidence="2" type="ORF">DFE_0188</name>
</gene>
<dbReference type="KEGG" id="dfl:DFE_0188"/>
<protein>
    <recommendedName>
        <fullName evidence="4">MerR family transcriptional regulator</fullName>
    </recommendedName>
</protein>
<dbReference type="EMBL" id="AP017378">
    <property type="protein sequence ID" value="BBD06914.1"/>
    <property type="molecule type" value="Genomic_DNA"/>
</dbReference>
<evidence type="ECO:0000313" key="3">
    <source>
        <dbReference type="Proteomes" id="UP000269883"/>
    </source>
</evidence>
<dbReference type="Pfam" id="PF13591">
    <property type="entry name" value="MerR_2"/>
    <property type="match status" value="1"/>
</dbReference>
<proteinExistence type="predicted"/>
<evidence type="ECO:0000256" key="1">
    <source>
        <dbReference type="SAM" id="MobiDB-lite"/>
    </source>
</evidence>
<keyword evidence="3" id="KW-1185">Reference proteome</keyword>
<reference evidence="2 3" key="1">
    <citation type="journal article" date="2018" name="Sci. Adv.">
        <title>Multi-heme cytochromes provide a pathway for survival in energy-limited environments.</title>
        <authorList>
            <person name="Deng X."/>
            <person name="Dohmae N."/>
            <person name="Nealson K.H."/>
            <person name="Hashimoto K."/>
            <person name="Okamoto A."/>
        </authorList>
    </citation>
    <scope>NUCLEOTIDE SEQUENCE [LARGE SCALE GENOMIC DNA]</scope>
    <source>
        <strain evidence="2 3">IS5</strain>
    </source>
</reference>
<dbReference type="AlphaFoldDB" id="A0A2Z6AUK6"/>